<gene>
    <name evidence="1" type="ORF">KB584_09685</name>
</gene>
<organism evidence="1 2">
    <name type="scientific">Streptococcus canis</name>
    <dbReference type="NCBI Taxonomy" id="1329"/>
    <lineage>
        <taxon>Bacteria</taxon>
        <taxon>Bacillati</taxon>
        <taxon>Bacillota</taxon>
        <taxon>Bacilli</taxon>
        <taxon>Lactobacillales</taxon>
        <taxon>Streptococcaceae</taxon>
        <taxon>Streptococcus</taxon>
    </lineage>
</organism>
<dbReference type="EMBL" id="JAGQEX010000023">
    <property type="protein sequence ID" value="MDV5977716.1"/>
    <property type="molecule type" value="Genomic_DNA"/>
</dbReference>
<dbReference type="RefSeq" id="WP_317610475.1">
    <property type="nucleotide sequence ID" value="NZ_JAGQEX010000023.1"/>
</dbReference>
<protein>
    <submittedName>
        <fullName evidence="1">Uncharacterized protein</fullName>
    </submittedName>
</protein>
<evidence type="ECO:0000313" key="2">
    <source>
        <dbReference type="Proteomes" id="UP001186118"/>
    </source>
</evidence>
<evidence type="ECO:0000313" key="1">
    <source>
        <dbReference type="EMBL" id="MDV5977716.1"/>
    </source>
</evidence>
<name>A0AAE4TS56_STRCB</name>
<accession>A0AAE4TS56</accession>
<comment type="caution">
    <text evidence="1">The sequence shown here is derived from an EMBL/GenBank/DDBJ whole genome shotgun (WGS) entry which is preliminary data.</text>
</comment>
<proteinExistence type="predicted"/>
<reference evidence="1" key="1">
    <citation type="submission" date="2021-04" db="EMBL/GenBank/DDBJ databases">
        <title>Draft genomes of 20 S. canis strains.</title>
        <authorList>
            <person name="Pagnossin D."/>
            <person name="Weir W."/>
            <person name="Smith A."/>
            <person name="Ure R."/>
            <person name="Oravcova K."/>
        </authorList>
    </citation>
    <scope>NUCLEOTIDE SEQUENCE</scope>
    <source>
        <strain evidence="1">284</strain>
    </source>
</reference>
<dbReference type="AlphaFoldDB" id="A0AAE4TS56"/>
<dbReference type="Proteomes" id="UP001186118">
    <property type="component" value="Unassembled WGS sequence"/>
</dbReference>
<sequence>MPVTEIEIPHSVKNTCFFVYAHRKSPFIEIQPRADSFLIAADKKFRKVQIMPQFLLSFEGPVIKENQRRVKEFGRR</sequence>